<evidence type="ECO:0008006" key="2">
    <source>
        <dbReference type="Google" id="ProtNLM"/>
    </source>
</evidence>
<sequence length="413" mass="47761">MTRRGNEKRLNVDQIRRHGIIKDLLQEGGSLEPTLREDRYILEAEEGSLLKFFSTVMVMASLIPYSDVPKWRSILDKGCVRDIPYELTCSSPLVAAVLLKQKRISEDMKTLIHEICNEVFYIYHASKQQQDKDLGIVAPEYDTLSTALDTGHFYPSHPVIRKLKFKYKNDGKTMTACGKSYSKKGVNLPGLFVVHCGECRNMLGFHIMRHSESVRTVFRLLLSRWEIAPSVVVYDNACNLAKFAMSREYLFFSQTKFVCDRLHFSDHVRCSDAFNINKYIKVSTLIGNTQLCEQTNRGLDKVRMHFKYMRPQSYVMHLIFYFYSRITDWPSTTSATSSLSLDSVDYEADNYQVSAKYTSSDDLIDGLQCEEPEYRECNSLALDNESDHKDELDNEFKEDELDNECDYNECECD</sequence>
<dbReference type="PANTHER" id="PTHR34305:SF1">
    <property type="entry name" value="SWIM-TYPE DOMAIN-CONTAINING PROTEIN"/>
    <property type="match status" value="1"/>
</dbReference>
<dbReference type="AlphaFoldDB" id="A0A7S0H2T4"/>
<reference evidence="1" key="1">
    <citation type="submission" date="2021-01" db="EMBL/GenBank/DDBJ databases">
        <authorList>
            <person name="Corre E."/>
            <person name="Pelletier E."/>
            <person name="Niang G."/>
            <person name="Scheremetjew M."/>
            <person name="Finn R."/>
            <person name="Kale V."/>
            <person name="Holt S."/>
            <person name="Cochrane G."/>
            <person name="Meng A."/>
            <person name="Brown T."/>
            <person name="Cohen L."/>
        </authorList>
    </citation>
    <scope>NUCLEOTIDE SEQUENCE</scope>
    <source>
        <strain evidence="1">CCMP2058</strain>
    </source>
</reference>
<dbReference type="PANTHER" id="PTHR34305">
    <property type="entry name" value="EXPRESSED PROTEIN"/>
    <property type="match status" value="1"/>
</dbReference>
<gene>
    <name evidence="1" type="ORF">LAMO00422_LOCUS15898</name>
</gene>
<evidence type="ECO:0000313" key="1">
    <source>
        <dbReference type="EMBL" id="CAD8456951.1"/>
    </source>
</evidence>
<protein>
    <recommendedName>
        <fullName evidence="2">CxC5 like cysteine cluster associated with KDZ domain-containing protein</fullName>
    </recommendedName>
</protein>
<name>A0A7S0H2T4_9EUKA</name>
<proteinExistence type="predicted"/>
<accession>A0A7S0H2T4</accession>
<dbReference type="EMBL" id="HBEM01023343">
    <property type="protein sequence ID" value="CAD8456951.1"/>
    <property type="molecule type" value="Transcribed_RNA"/>
</dbReference>
<organism evidence="1">
    <name type="scientific">Amorphochlora amoebiformis</name>
    <dbReference type="NCBI Taxonomy" id="1561963"/>
    <lineage>
        <taxon>Eukaryota</taxon>
        <taxon>Sar</taxon>
        <taxon>Rhizaria</taxon>
        <taxon>Cercozoa</taxon>
        <taxon>Chlorarachniophyceae</taxon>
        <taxon>Amorphochlora</taxon>
    </lineage>
</organism>